<accession>A0A834MFB3</accession>
<sequence length="262" mass="28910">MVVKVYVSGISGNKEVKKRQQKVLLILDSKKVTYEVLDIAEPNMEEAKEYMQNNSKLMGCTIGDPNPRHPLPPQIFNDDEYCGDYDAFDMANEIDEMEKFLKLAPGETASQEIHENGEIPDKVASKESSPAKEVDEAGDVSEKVASKEASPEKESNEETDISEKVASKEPSPAKDTDASDKLASKEQSPAKDTEESTVESEQAEEPVKEKSPSPQKEEAESGDNETDDQKAENATNGSKEEQEDDKAAEDDDEEETDKSEQV</sequence>
<reference evidence="3" key="1">
    <citation type="submission" date="2020-08" db="EMBL/GenBank/DDBJ databases">
        <title>Genome sequencing and assembly of the red palm weevil Rhynchophorus ferrugineus.</title>
        <authorList>
            <person name="Dias G.B."/>
            <person name="Bergman C.M."/>
            <person name="Manee M."/>
        </authorList>
    </citation>
    <scope>NUCLEOTIDE SEQUENCE</scope>
    <source>
        <strain evidence="3">AA-2017</strain>
        <tissue evidence="3">Whole larva</tissue>
    </source>
</reference>
<feature type="compositionally biased region" description="Acidic residues" evidence="2">
    <location>
        <begin position="195"/>
        <end position="204"/>
    </location>
</feature>
<dbReference type="PANTHER" id="PTHR12232:SF15">
    <property type="entry name" value="SH3 DOMAIN-BINDING GLUTAMIC ACID-RICH PROTEIN HOMOLOG"/>
    <property type="match status" value="1"/>
</dbReference>
<dbReference type="PANTHER" id="PTHR12232">
    <property type="entry name" value="SH3 DOMAIN-BINDING GLUTAMIC ACID-RICH-LIKE PROTEIN"/>
    <property type="match status" value="1"/>
</dbReference>
<dbReference type="PROSITE" id="PS51354">
    <property type="entry name" value="GLUTAREDOXIN_2"/>
    <property type="match status" value="1"/>
</dbReference>
<feature type="region of interest" description="Disordered" evidence="2">
    <location>
        <begin position="109"/>
        <end position="262"/>
    </location>
</feature>
<evidence type="ECO:0000313" key="3">
    <source>
        <dbReference type="EMBL" id="KAF7281473.1"/>
    </source>
</evidence>
<dbReference type="GO" id="GO:0005737">
    <property type="term" value="C:cytoplasm"/>
    <property type="evidence" value="ECO:0007669"/>
    <property type="project" value="TreeGrafter"/>
</dbReference>
<dbReference type="Pfam" id="PF04908">
    <property type="entry name" value="SH3BGR"/>
    <property type="match status" value="1"/>
</dbReference>
<dbReference type="CDD" id="cd03030">
    <property type="entry name" value="GRX_SH3BGR"/>
    <property type="match status" value="1"/>
</dbReference>
<dbReference type="Gene3D" id="3.40.30.10">
    <property type="entry name" value="Glutaredoxin"/>
    <property type="match status" value="1"/>
</dbReference>
<dbReference type="InterPro" id="IPR006993">
    <property type="entry name" value="Glut_rich_SH3-bd"/>
</dbReference>
<dbReference type="AlphaFoldDB" id="A0A834MFB3"/>
<gene>
    <name evidence="3" type="ORF">GWI33_004720</name>
</gene>
<organism evidence="3 4">
    <name type="scientific">Rhynchophorus ferrugineus</name>
    <name type="common">Red palm weevil</name>
    <name type="synonym">Curculio ferrugineus</name>
    <dbReference type="NCBI Taxonomy" id="354439"/>
    <lineage>
        <taxon>Eukaryota</taxon>
        <taxon>Metazoa</taxon>
        <taxon>Ecdysozoa</taxon>
        <taxon>Arthropoda</taxon>
        <taxon>Hexapoda</taxon>
        <taxon>Insecta</taxon>
        <taxon>Pterygota</taxon>
        <taxon>Neoptera</taxon>
        <taxon>Endopterygota</taxon>
        <taxon>Coleoptera</taxon>
        <taxon>Polyphaga</taxon>
        <taxon>Cucujiformia</taxon>
        <taxon>Curculionidae</taxon>
        <taxon>Dryophthorinae</taxon>
        <taxon>Rhynchophorus</taxon>
    </lineage>
</organism>
<dbReference type="OrthoDB" id="9932926at2759"/>
<name>A0A834MFB3_RHYFE</name>
<keyword evidence="4" id="KW-1185">Reference proteome</keyword>
<evidence type="ECO:0000256" key="1">
    <source>
        <dbReference type="ARBA" id="ARBA00007764"/>
    </source>
</evidence>
<protein>
    <submittedName>
        <fullName evidence="3">Uncharacterized protein</fullName>
    </submittedName>
</protein>
<dbReference type="Proteomes" id="UP000625711">
    <property type="component" value="Unassembled WGS sequence"/>
</dbReference>
<dbReference type="EMBL" id="JAACXV010000239">
    <property type="protein sequence ID" value="KAF7281473.1"/>
    <property type="molecule type" value="Genomic_DNA"/>
</dbReference>
<comment type="similarity">
    <text evidence="1">Belongs to the SH3BGR family.</text>
</comment>
<dbReference type="InterPro" id="IPR036249">
    <property type="entry name" value="Thioredoxin-like_sf"/>
</dbReference>
<feature type="compositionally biased region" description="Basic and acidic residues" evidence="2">
    <location>
        <begin position="205"/>
        <end position="219"/>
    </location>
</feature>
<feature type="compositionally biased region" description="Acidic residues" evidence="2">
    <location>
        <begin position="241"/>
        <end position="262"/>
    </location>
</feature>
<proteinExistence type="inferred from homology"/>
<evidence type="ECO:0000313" key="4">
    <source>
        <dbReference type="Proteomes" id="UP000625711"/>
    </source>
</evidence>
<dbReference type="InterPro" id="IPR051033">
    <property type="entry name" value="SH3BGR"/>
</dbReference>
<evidence type="ECO:0000256" key="2">
    <source>
        <dbReference type="SAM" id="MobiDB-lite"/>
    </source>
</evidence>
<feature type="compositionally biased region" description="Basic and acidic residues" evidence="2">
    <location>
        <begin position="112"/>
        <end position="194"/>
    </location>
</feature>
<dbReference type="SUPFAM" id="SSF52833">
    <property type="entry name" value="Thioredoxin-like"/>
    <property type="match status" value="1"/>
</dbReference>
<comment type="caution">
    <text evidence="3">The sequence shown here is derived from an EMBL/GenBank/DDBJ whole genome shotgun (WGS) entry which is preliminary data.</text>
</comment>